<evidence type="ECO:0000256" key="1">
    <source>
        <dbReference type="ARBA" id="ARBA00023015"/>
    </source>
</evidence>
<organism evidence="5 6">
    <name type="scientific">Pedobacter cryoconitis</name>
    <dbReference type="NCBI Taxonomy" id="188932"/>
    <lineage>
        <taxon>Bacteria</taxon>
        <taxon>Pseudomonadati</taxon>
        <taxon>Bacteroidota</taxon>
        <taxon>Sphingobacteriia</taxon>
        <taxon>Sphingobacteriales</taxon>
        <taxon>Sphingobacteriaceae</taxon>
        <taxon>Pedobacter</taxon>
    </lineage>
</organism>
<dbReference type="KEGG" id="pcm:AY601_0919"/>
<dbReference type="PANTHER" id="PTHR30146">
    <property type="entry name" value="LACI-RELATED TRANSCRIPTIONAL REPRESSOR"/>
    <property type="match status" value="1"/>
</dbReference>
<protein>
    <recommendedName>
        <fullName evidence="4">HTH lacI-type domain-containing protein</fullName>
    </recommendedName>
</protein>
<evidence type="ECO:0000256" key="3">
    <source>
        <dbReference type="ARBA" id="ARBA00023163"/>
    </source>
</evidence>
<evidence type="ECO:0000259" key="4">
    <source>
        <dbReference type="PROSITE" id="PS50932"/>
    </source>
</evidence>
<proteinExistence type="predicted"/>
<evidence type="ECO:0000256" key="2">
    <source>
        <dbReference type="ARBA" id="ARBA00023125"/>
    </source>
</evidence>
<gene>
    <name evidence="5" type="ORF">AY601_0919</name>
</gene>
<evidence type="ECO:0000313" key="5">
    <source>
        <dbReference type="EMBL" id="AMP97860.1"/>
    </source>
</evidence>
<dbReference type="CDD" id="cd06267">
    <property type="entry name" value="PBP1_LacI_sugar_binding-like"/>
    <property type="match status" value="1"/>
</dbReference>
<name>A0A127V9H9_9SPHI</name>
<dbReference type="PANTHER" id="PTHR30146:SF109">
    <property type="entry name" value="HTH-TYPE TRANSCRIPTIONAL REGULATOR GALS"/>
    <property type="match status" value="1"/>
</dbReference>
<dbReference type="PROSITE" id="PS50932">
    <property type="entry name" value="HTH_LACI_2"/>
    <property type="match status" value="1"/>
</dbReference>
<keyword evidence="6" id="KW-1185">Reference proteome</keyword>
<dbReference type="PATRIC" id="fig|188932.3.peg.947"/>
<feature type="domain" description="HTH lacI-type" evidence="4">
    <location>
        <begin position="7"/>
        <end position="61"/>
    </location>
</feature>
<dbReference type="Gene3D" id="3.40.50.2300">
    <property type="match status" value="2"/>
</dbReference>
<dbReference type="Pfam" id="PF00356">
    <property type="entry name" value="LacI"/>
    <property type="match status" value="1"/>
</dbReference>
<dbReference type="InterPro" id="IPR001761">
    <property type="entry name" value="Peripla_BP/Lac1_sug-bd_dom"/>
</dbReference>
<keyword evidence="2" id="KW-0238">DNA-binding</keyword>
<dbReference type="InterPro" id="IPR010982">
    <property type="entry name" value="Lambda_DNA-bd_dom_sf"/>
</dbReference>
<dbReference type="SMART" id="SM00354">
    <property type="entry name" value="HTH_LACI"/>
    <property type="match status" value="1"/>
</dbReference>
<evidence type="ECO:0000313" key="6">
    <source>
        <dbReference type="Proteomes" id="UP000071561"/>
    </source>
</evidence>
<accession>A0A127V9H9</accession>
<sequence length="339" mass="38781">MSTKTPVTLKLLAQKLKISISTVSKALNDYPTINAYTKERVKQMAAELHFTPNKSALNLQIQKSYTIGIILPDLMDHYFTRSIFGIEQHARQYGYNVIIGQSYDELKKEVDLANMLLKSRIDGLIIAISKNTQNFDHLDMFENLGLPIIYYGRNPSFNLSCHKVLSNTYQGCYKATDFLIKRGHQRVAYLGGPKMISFTHDRFKGYINALNDNHIPFDASLVAYTDFDKENTNTAIKELFYNSENPPTALVAFKEQILFDAMKYLRANKYEKMEQTEFIGFGNMPFIRYLDNPPLASIEENPESMGENAIKLLLKLIDHKTEAAGYQEVMVDCELVLHQ</sequence>
<dbReference type="Gene3D" id="1.10.260.40">
    <property type="entry name" value="lambda repressor-like DNA-binding domains"/>
    <property type="match status" value="1"/>
</dbReference>
<dbReference type="Proteomes" id="UP000071561">
    <property type="component" value="Chromosome"/>
</dbReference>
<dbReference type="AlphaFoldDB" id="A0A127V9H9"/>
<dbReference type="SUPFAM" id="SSF53822">
    <property type="entry name" value="Periplasmic binding protein-like I"/>
    <property type="match status" value="1"/>
</dbReference>
<keyword evidence="3" id="KW-0804">Transcription</keyword>
<reference evidence="5 6" key="1">
    <citation type="submission" date="2016-03" db="EMBL/GenBank/DDBJ databases">
        <title>Complete genome sequence of Pedobacter cryoconitis PAMC 27485.</title>
        <authorList>
            <person name="Lee J."/>
            <person name="Kim O.-S."/>
        </authorList>
    </citation>
    <scope>NUCLEOTIDE SEQUENCE [LARGE SCALE GENOMIC DNA]</scope>
    <source>
        <strain evidence="5 6">PAMC 27485</strain>
    </source>
</reference>
<dbReference type="RefSeq" id="WP_068397078.1">
    <property type="nucleotide sequence ID" value="NZ_CP014504.1"/>
</dbReference>
<keyword evidence="1" id="KW-0805">Transcription regulation</keyword>
<dbReference type="Pfam" id="PF00532">
    <property type="entry name" value="Peripla_BP_1"/>
    <property type="match status" value="1"/>
</dbReference>
<dbReference type="GO" id="GO:0000976">
    <property type="term" value="F:transcription cis-regulatory region binding"/>
    <property type="evidence" value="ECO:0007669"/>
    <property type="project" value="TreeGrafter"/>
</dbReference>
<dbReference type="SUPFAM" id="SSF47413">
    <property type="entry name" value="lambda repressor-like DNA-binding domains"/>
    <property type="match status" value="1"/>
</dbReference>
<dbReference type="OrthoDB" id="9803256at2"/>
<dbReference type="CDD" id="cd01392">
    <property type="entry name" value="HTH_LacI"/>
    <property type="match status" value="1"/>
</dbReference>
<dbReference type="InterPro" id="IPR028082">
    <property type="entry name" value="Peripla_BP_I"/>
</dbReference>
<dbReference type="InterPro" id="IPR000843">
    <property type="entry name" value="HTH_LacI"/>
</dbReference>
<dbReference type="GO" id="GO:0003700">
    <property type="term" value="F:DNA-binding transcription factor activity"/>
    <property type="evidence" value="ECO:0007669"/>
    <property type="project" value="TreeGrafter"/>
</dbReference>
<dbReference type="EMBL" id="CP014504">
    <property type="protein sequence ID" value="AMP97860.1"/>
    <property type="molecule type" value="Genomic_DNA"/>
</dbReference>